<comment type="caution">
    <text evidence="6">The sequence shown here is derived from an EMBL/GenBank/DDBJ whole genome shotgun (WGS) entry which is preliminary data.</text>
</comment>
<evidence type="ECO:0000259" key="5">
    <source>
        <dbReference type="SMART" id="SM00198"/>
    </source>
</evidence>
<feature type="signal peptide" evidence="4">
    <location>
        <begin position="1"/>
        <end position="25"/>
    </location>
</feature>
<dbReference type="AlphaFoldDB" id="A0A8J2EPB0"/>
<evidence type="ECO:0000256" key="2">
    <source>
        <dbReference type="ARBA" id="ARBA00022525"/>
    </source>
</evidence>
<feature type="domain" description="SCP" evidence="5">
    <location>
        <begin position="66"/>
        <end position="229"/>
    </location>
</feature>
<evidence type="ECO:0000256" key="1">
    <source>
        <dbReference type="ARBA" id="ARBA00004613"/>
    </source>
</evidence>
<dbReference type="InterPro" id="IPR001283">
    <property type="entry name" value="CRISP-related"/>
</dbReference>
<gene>
    <name evidence="6" type="ORF">HICCMSTLAB_LOCUS2374</name>
</gene>
<dbReference type="EMBL" id="CAJNRD030001117">
    <property type="protein sequence ID" value="CAG5077112.1"/>
    <property type="molecule type" value="Genomic_DNA"/>
</dbReference>
<dbReference type="SMART" id="SM00198">
    <property type="entry name" value="SCP"/>
    <property type="match status" value="1"/>
</dbReference>
<dbReference type="PANTHER" id="PTHR10334">
    <property type="entry name" value="CYSTEINE-RICH SECRETORY PROTEIN-RELATED"/>
    <property type="match status" value="1"/>
</dbReference>
<reference evidence="6" key="1">
    <citation type="submission" date="2021-04" db="EMBL/GenBank/DDBJ databases">
        <authorList>
            <person name="Chebbi M.A.C M."/>
        </authorList>
    </citation>
    <scope>NUCLEOTIDE SEQUENCE</scope>
</reference>
<dbReference type="PRINTS" id="PR00837">
    <property type="entry name" value="V5TPXLIKE"/>
</dbReference>
<keyword evidence="3" id="KW-1015">Disulfide bond</keyword>
<evidence type="ECO:0000256" key="4">
    <source>
        <dbReference type="SAM" id="SignalP"/>
    </source>
</evidence>
<dbReference type="InterPro" id="IPR018244">
    <property type="entry name" value="Allrgn_V5/Tpx1_CS"/>
</dbReference>
<keyword evidence="2" id="KW-0964">Secreted</keyword>
<feature type="chain" id="PRO_5035147179" evidence="4">
    <location>
        <begin position="26"/>
        <end position="249"/>
    </location>
</feature>
<organism evidence="6 7">
    <name type="scientific">Cotesia congregata</name>
    <name type="common">Parasitoid wasp</name>
    <name type="synonym">Apanteles congregatus</name>
    <dbReference type="NCBI Taxonomy" id="51543"/>
    <lineage>
        <taxon>Eukaryota</taxon>
        <taxon>Metazoa</taxon>
        <taxon>Ecdysozoa</taxon>
        <taxon>Arthropoda</taxon>
        <taxon>Hexapoda</taxon>
        <taxon>Insecta</taxon>
        <taxon>Pterygota</taxon>
        <taxon>Neoptera</taxon>
        <taxon>Endopterygota</taxon>
        <taxon>Hymenoptera</taxon>
        <taxon>Apocrita</taxon>
        <taxon>Ichneumonoidea</taxon>
        <taxon>Braconidae</taxon>
        <taxon>Microgastrinae</taxon>
        <taxon>Cotesia</taxon>
    </lineage>
</organism>
<name>A0A8J2EPB0_COTCN</name>
<dbReference type="SUPFAM" id="SSF55797">
    <property type="entry name" value="PR-1-like"/>
    <property type="match status" value="1"/>
</dbReference>
<dbReference type="PROSITE" id="PS01010">
    <property type="entry name" value="CRISP_2"/>
    <property type="match status" value="1"/>
</dbReference>
<proteinExistence type="predicted"/>
<dbReference type="CDD" id="cd05380">
    <property type="entry name" value="CAP_euk"/>
    <property type="match status" value="1"/>
</dbReference>
<dbReference type="GO" id="GO:0005576">
    <property type="term" value="C:extracellular region"/>
    <property type="evidence" value="ECO:0007669"/>
    <property type="project" value="UniProtKB-SubCell"/>
</dbReference>
<dbReference type="Proteomes" id="UP000786811">
    <property type="component" value="Unassembled WGS sequence"/>
</dbReference>
<dbReference type="InterPro" id="IPR002413">
    <property type="entry name" value="V5_allergen-like"/>
</dbReference>
<dbReference type="Pfam" id="PF00188">
    <property type="entry name" value="CAP"/>
    <property type="match status" value="1"/>
</dbReference>
<dbReference type="InterPro" id="IPR035940">
    <property type="entry name" value="CAP_sf"/>
</dbReference>
<accession>A0A8J2EPB0</accession>
<evidence type="ECO:0000313" key="6">
    <source>
        <dbReference type="EMBL" id="CAG5077112.1"/>
    </source>
</evidence>
<keyword evidence="7" id="KW-1185">Reference proteome</keyword>
<dbReference type="PRINTS" id="PR00838">
    <property type="entry name" value="V5ALLERGEN"/>
</dbReference>
<keyword evidence="4" id="KW-0732">Signal</keyword>
<dbReference type="Gene3D" id="3.40.33.10">
    <property type="entry name" value="CAP"/>
    <property type="match status" value="1"/>
</dbReference>
<sequence>MILQFGTMKFVLLIWLAAIIKCNEGGEWTYCYPDSCRGERHTLCEYGEWRRGPECNRVITNFVTDEEKREILETHNMLRRKVAAGLETRGNPGPQPRGIIPDLRWDRRLAIIAQAWANQCIFKHDPCRDVKRFRVGQNVGYTGNSSRSFDKLSVIITNYWYDEVANFTNNLVKNYKGEEEEAPVYSHYTAIVWGSTRKIGCGLTRHFTNRSMYRTHLVCNYGPRGNWIGEPMLNIKKIIYLNQNIRRFP</sequence>
<evidence type="ECO:0000313" key="7">
    <source>
        <dbReference type="Proteomes" id="UP000786811"/>
    </source>
</evidence>
<dbReference type="OrthoDB" id="43654at2759"/>
<protein>
    <submittedName>
        <fullName evidence="6">Similar to Venom allergen 3 (Solenopsis invicta)</fullName>
    </submittedName>
</protein>
<comment type="subcellular location">
    <subcellularLocation>
        <location evidence="1">Secreted</location>
    </subcellularLocation>
</comment>
<dbReference type="InterPro" id="IPR014044">
    <property type="entry name" value="CAP_dom"/>
</dbReference>
<evidence type="ECO:0000256" key="3">
    <source>
        <dbReference type="ARBA" id="ARBA00023157"/>
    </source>
</evidence>